<feature type="region of interest" description="Disordered" evidence="2">
    <location>
        <begin position="131"/>
        <end position="156"/>
    </location>
</feature>
<comment type="caution">
    <text evidence="4">The sequence shown here is derived from an EMBL/GenBank/DDBJ whole genome shotgun (WGS) entry which is preliminary data.</text>
</comment>
<name>A0ABV9EJP5_9ACTN</name>
<dbReference type="Pfam" id="PF13581">
    <property type="entry name" value="HATPase_c_2"/>
    <property type="match status" value="1"/>
</dbReference>
<dbReference type="PANTHER" id="PTHR35526">
    <property type="entry name" value="ANTI-SIGMA-F FACTOR RSBW-RELATED"/>
    <property type="match status" value="1"/>
</dbReference>
<keyword evidence="1" id="KW-0723">Serine/threonine-protein kinase</keyword>
<feature type="domain" description="Histidine kinase/HSP90-like ATPase" evidence="3">
    <location>
        <begin position="16"/>
        <end position="124"/>
    </location>
</feature>
<protein>
    <submittedName>
        <fullName evidence="4">ATP-binding protein</fullName>
    </submittedName>
</protein>
<evidence type="ECO:0000313" key="4">
    <source>
        <dbReference type="EMBL" id="MFC4588504.1"/>
    </source>
</evidence>
<dbReference type="RefSeq" id="WP_262843386.1">
    <property type="nucleotide sequence ID" value="NZ_JANZYP010000017.1"/>
</dbReference>
<proteinExistence type="predicted"/>
<accession>A0ABV9EJP5</accession>
<dbReference type="EMBL" id="JBHSFN010000012">
    <property type="protein sequence ID" value="MFC4588504.1"/>
    <property type="molecule type" value="Genomic_DNA"/>
</dbReference>
<evidence type="ECO:0000256" key="1">
    <source>
        <dbReference type="ARBA" id="ARBA00022527"/>
    </source>
</evidence>
<dbReference type="InterPro" id="IPR050267">
    <property type="entry name" value="Anti-sigma-factor_SerPK"/>
</dbReference>
<dbReference type="InterPro" id="IPR003594">
    <property type="entry name" value="HATPase_dom"/>
</dbReference>
<dbReference type="InterPro" id="IPR036890">
    <property type="entry name" value="HATPase_C_sf"/>
</dbReference>
<gene>
    <name evidence="4" type="ORF">ACFO8L_20615</name>
</gene>
<feature type="compositionally biased region" description="Polar residues" evidence="2">
    <location>
        <begin position="146"/>
        <end position="156"/>
    </location>
</feature>
<dbReference type="GO" id="GO:0005524">
    <property type="term" value="F:ATP binding"/>
    <property type="evidence" value="ECO:0007669"/>
    <property type="project" value="UniProtKB-KW"/>
</dbReference>
<keyword evidence="5" id="KW-1185">Reference proteome</keyword>
<keyword evidence="4" id="KW-0547">Nucleotide-binding</keyword>
<keyword evidence="4" id="KW-0067">ATP-binding</keyword>
<evidence type="ECO:0000256" key="2">
    <source>
        <dbReference type="SAM" id="MobiDB-lite"/>
    </source>
</evidence>
<evidence type="ECO:0000313" key="5">
    <source>
        <dbReference type="Proteomes" id="UP001595891"/>
    </source>
</evidence>
<dbReference type="Gene3D" id="3.30.565.10">
    <property type="entry name" value="Histidine kinase-like ATPase, C-terminal domain"/>
    <property type="match status" value="1"/>
</dbReference>
<dbReference type="Proteomes" id="UP001595891">
    <property type="component" value="Unassembled WGS sequence"/>
</dbReference>
<evidence type="ECO:0000259" key="3">
    <source>
        <dbReference type="Pfam" id="PF13581"/>
    </source>
</evidence>
<dbReference type="PANTHER" id="PTHR35526:SF3">
    <property type="entry name" value="ANTI-SIGMA-F FACTOR RSBW"/>
    <property type="match status" value="1"/>
</dbReference>
<sequence length="174" mass="18494">MRAGSLLGVTDLIGSPESVSLARDYVRQKLGANHPALDNVVLLTSEVVTNACIHSNSREGGVVTLAIADCIDRIEVDVVDAGGETVPHVCGDMFAEGGRGLMLVETISCKWGVYEDKAGRSVWFQVAYEPDSPAGSLTCPRPRTPSEPTKQDNALQRTAKLAAQTVAKSVDLDQ</sequence>
<keyword evidence="1" id="KW-0808">Transferase</keyword>
<reference evidence="5" key="1">
    <citation type="journal article" date="2019" name="Int. J. Syst. Evol. Microbiol.">
        <title>The Global Catalogue of Microorganisms (GCM) 10K type strain sequencing project: providing services to taxonomists for standard genome sequencing and annotation.</title>
        <authorList>
            <consortium name="The Broad Institute Genomics Platform"/>
            <consortium name="The Broad Institute Genome Sequencing Center for Infectious Disease"/>
            <person name="Wu L."/>
            <person name="Ma J."/>
        </authorList>
    </citation>
    <scope>NUCLEOTIDE SEQUENCE [LARGE SCALE GENOMIC DNA]</scope>
    <source>
        <strain evidence="5">CCUG 49560</strain>
    </source>
</reference>
<dbReference type="CDD" id="cd16936">
    <property type="entry name" value="HATPase_RsbW-like"/>
    <property type="match status" value="1"/>
</dbReference>
<keyword evidence="1" id="KW-0418">Kinase</keyword>
<organism evidence="4 5">
    <name type="scientific">Sphaerisporangium corydalis</name>
    <dbReference type="NCBI Taxonomy" id="1441875"/>
    <lineage>
        <taxon>Bacteria</taxon>
        <taxon>Bacillati</taxon>
        <taxon>Actinomycetota</taxon>
        <taxon>Actinomycetes</taxon>
        <taxon>Streptosporangiales</taxon>
        <taxon>Streptosporangiaceae</taxon>
        <taxon>Sphaerisporangium</taxon>
    </lineage>
</organism>